<keyword evidence="5" id="KW-0808">Transferase</keyword>
<feature type="compositionally biased region" description="Low complexity" evidence="10">
    <location>
        <begin position="760"/>
        <end position="777"/>
    </location>
</feature>
<feature type="compositionally biased region" description="Low complexity" evidence="10">
    <location>
        <begin position="836"/>
        <end position="855"/>
    </location>
</feature>
<comment type="subcellular location">
    <subcellularLocation>
        <location evidence="1">Membrane</location>
        <topology evidence="1">Multi-pass membrane protein</topology>
    </subcellularLocation>
</comment>
<evidence type="ECO:0000256" key="9">
    <source>
        <dbReference type="ARBA" id="ARBA00047777"/>
    </source>
</evidence>
<feature type="transmembrane region" description="Helical" evidence="11">
    <location>
        <begin position="1941"/>
        <end position="1964"/>
    </location>
</feature>
<feature type="region of interest" description="Disordered" evidence="10">
    <location>
        <begin position="2441"/>
        <end position="2475"/>
    </location>
</feature>
<dbReference type="Proteomes" id="UP000041254">
    <property type="component" value="Unassembled WGS sequence"/>
</dbReference>
<feature type="transmembrane region" description="Helical" evidence="11">
    <location>
        <begin position="2081"/>
        <end position="2103"/>
    </location>
</feature>
<keyword evidence="4" id="KW-0328">Glycosyltransferase</keyword>
<feature type="region of interest" description="Disordered" evidence="10">
    <location>
        <begin position="110"/>
        <end position="143"/>
    </location>
</feature>
<feature type="transmembrane region" description="Helical" evidence="11">
    <location>
        <begin position="572"/>
        <end position="593"/>
    </location>
</feature>
<feature type="compositionally biased region" description="Polar residues" evidence="10">
    <location>
        <begin position="1315"/>
        <end position="1324"/>
    </location>
</feature>
<evidence type="ECO:0000256" key="11">
    <source>
        <dbReference type="SAM" id="Phobius"/>
    </source>
</evidence>
<evidence type="ECO:0000259" key="12">
    <source>
        <dbReference type="SMART" id="SM01205"/>
    </source>
</evidence>
<dbReference type="Pfam" id="PF14288">
    <property type="entry name" value="FKS1_dom1"/>
    <property type="match status" value="1"/>
</dbReference>
<feature type="compositionally biased region" description="Basic residues" evidence="10">
    <location>
        <begin position="744"/>
        <end position="753"/>
    </location>
</feature>
<reference evidence="13 14" key="1">
    <citation type="submission" date="2014-11" db="EMBL/GenBank/DDBJ databases">
        <authorList>
            <person name="Zhu J."/>
            <person name="Qi W."/>
            <person name="Song R."/>
        </authorList>
    </citation>
    <scope>NUCLEOTIDE SEQUENCE [LARGE SCALE GENOMIC DNA]</scope>
</reference>
<dbReference type="EMBL" id="CDMY01000377">
    <property type="protein sequence ID" value="CEM07746.1"/>
    <property type="molecule type" value="Genomic_DNA"/>
</dbReference>
<dbReference type="InterPro" id="IPR003440">
    <property type="entry name" value="Glyco_trans_48_dom"/>
</dbReference>
<evidence type="ECO:0000256" key="1">
    <source>
        <dbReference type="ARBA" id="ARBA00004141"/>
    </source>
</evidence>
<feature type="compositionally biased region" description="Gly residues" evidence="10">
    <location>
        <begin position="1295"/>
        <end position="1304"/>
    </location>
</feature>
<evidence type="ECO:0000256" key="6">
    <source>
        <dbReference type="ARBA" id="ARBA00022692"/>
    </source>
</evidence>
<feature type="region of interest" description="Disordered" evidence="10">
    <location>
        <begin position="834"/>
        <end position="918"/>
    </location>
</feature>
<feature type="transmembrane region" description="Helical" evidence="11">
    <location>
        <begin position="2237"/>
        <end position="2255"/>
    </location>
</feature>
<dbReference type="VEuPathDB" id="CryptoDB:Vbra_4159"/>
<feature type="region of interest" description="Disordered" evidence="10">
    <location>
        <begin position="1691"/>
        <end position="1710"/>
    </location>
</feature>
<dbReference type="PhylomeDB" id="A0A0G4F5V1"/>
<keyword evidence="14" id="KW-1185">Reference proteome</keyword>
<dbReference type="Pfam" id="PF02364">
    <property type="entry name" value="Glucan_synthase"/>
    <property type="match status" value="1"/>
</dbReference>
<dbReference type="GO" id="GO:0003843">
    <property type="term" value="F:1,3-beta-D-glucan synthase activity"/>
    <property type="evidence" value="ECO:0007669"/>
    <property type="project" value="UniProtKB-EC"/>
</dbReference>
<keyword evidence="7 11" id="KW-1133">Transmembrane helix</keyword>
<dbReference type="PANTHER" id="PTHR12741">
    <property type="entry name" value="LYST-INTERACTING PROTEIN LIP5 DOPAMINE RESPONSIVE PROTEIN DRG-1"/>
    <property type="match status" value="1"/>
</dbReference>
<dbReference type="GO" id="GO:0006075">
    <property type="term" value="P:(1-&gt;3)-beta-D-glucan biosynthetic process"/>
    <property type="evidence" value="ECO:0007669"/>
    <property type="project" value="InterPro"/>
</dbReference>
<feature type="transmembrane region" description="Helical" evidence="11">
    <location>
        <begin position="625"/>
        <end position="644"/>
    </location>
</feature>
<feature type="transmembrane region" description="Helical" evidence="11">
    <location>
        <begin position="403"/>
        <end position="421"/>
    </location>
</feature>
<evidence type="ECO:0000256" key="10">
    <source>
        <dbReference type="SAM" id="MobiDB-lite"/>
    </source>
</evidence>
<feature type="region of interest" description="Disordered" evidence="10">
    <location>
        <begin position="1"/>
        <end position="66"/>
    </location>
</feature>
<evidence type="ECO:0000256" key="3">
    <source>
        <dbReference type="ARBA" id="ARBA00012589"/>
    </source>
</evidence>
<evidence type="ECO:0000256" key="5">
    <source>
        <dbReference type="ARBA" id="ARBA00022679"/>
    </source>
</evidence>
<organism evidence="13 14">
    <name type="scientific">Vitrella brassicaformis (strain CCMP3155)</name>
    <dbReference type="NCBI Taxonomy" id="1169540"/>
    <lineage>
        <taxon>Eukaryota</taxon>
        <taxon>Sar</taxon>
        <taxon>Alveolata</taxon>
        <taxon>Colpodellida</taxon>
        <taxon>Vitrellaceae</taxon>
        <taxon>Vitrella</taxon>
    </lineage>
</organism>
<name>A0A0G4F5V1_VITBC</name>
<dbReference type="InterPro" id="IPR026899">
    <property type="entry name" value="FKS1-like_dom1"/>
</dbReference>
<feature type="region of interest" description="Disordered" evidence="10">
    <location>
        <begin position="744"/>
        <end position="796"/>
    </location>
</feature>
<feature type="transmembrane region" description="Helical" evidence="11">
    <location>
        <begin position="2319"/>
        <end position="2349"/>
    </location>
</feature>
<feature type="transmembrane region" description="Helical" evidence="11">
    <location>
        <begin position="2289"/>
        <end position="2307"/>
    </location>
</feature>
<comment type="catalytic activity">
    <reaction evidence="9">
        <text>[(1-&gt;3)-beta-D-glucosyl](n) + UDP-alpha-D-glucose = [(1-&gt;3)-beta-D-glucosyl](n+1) + UDP + H(+)</text>
        <dbReference type="Rhea" id="RHEA:21476"/>
        <dbReference type="Rhea" id="RHEA-COMP:11146"/>
        <dbReference type="Rhea" id="RHEA-COMP:14303"/>
        <dbReference type="ChEBI" id="CHEBI:15378"/>
        <dbReference type="ChEBI" id="CHEBI:37671"/>
        <dbReference type="ChEBI" id="CHEBI:58223"/>
        <dbReference type="ChEBI" id="CHEBI:58885"/>
        <dbReference type="EC" id="2.4.1.34"/>
    </reaction>
</comment>
<dbReference type="PANTHER" id="PTHR12741:SF48">
    <property type="entry name" value="1,3-BETA-GLUCAN SYNTHASE COMPONENT FKS1-RELATED"/>
    <property type="match status" value="1"/>
</dbReference>
<feature type="transmembrane region" description="Helical" evidence="11">
    <location>
        <begin position="2109"/>
        <end position="2130"/>
    </location>
</feature>
<keyword evidence="8 11" id="KW-0472">Membrane</keyword>
<dbReference type="OrthoDB" id="417272at2759"/>
<feature type="compositionally biased region" description="Low complexity" evidence="10">
    <location>
        <begin position="1694"/>
        <end position="1703"/>
    </location>
</feature>
<proteinExistence type="inferred from homology"/>
<feature type="transmembrane region" description="Helical" evidence="11">
    <location>
        <begin position="519"/>
        <end position="536"/>
    </location>
</feature>
<feature type="compositionally biased region" description="Low complexity" evidence="10">
    <location>
        <begin position="9"/>
        <end position="22"/>
    </location>
</feature>
<protein>
    <recommendedName>
        <fullName evidence="3">1,3-beta-glucan synthase</fullName>
        <ecNumber evidence="3">2.4.1.34</ecNumber>
    </recommendedName>
</protein>
<dbReference type="GO" id="GO:0005886">
    <property type="term" value="C:plasma membrane"/>
    <property type="evidence" value="ECO:0007669"/>
    <property type="project" value="TreeGrafter"/>
</dbReference>
<feature type="transmembrane region" description="Helical" evidence="11">
    <location>
        <begin position="656"/>
        <end position="676"/>
    </location>
</feature>
<dbReference type="GO" id="GO:0000148">
    <property type="term" value="C:1,3-beta-D-glucan synthase complex"/>
    <property type="evidence" value="ECO:0007669"/>
    <property type="project" value="InterPro"/>
</dbReference>
<dbReference type="SMART" id="SM01205">
    <property type="entry name" value="FKS1_dom1"/>
    <property type="match status" value="1"/>
</dbReference>
<feature type="transmembrane region" description="Helical" evidence="11">
    <location>
        <begin position="2355"/>
        <end position="2378"/>
    </location>
</feature>
<evidence type="ECO:0000256" key="7">
    <source>
        <dbReference type="ARBA" id="ARBA00022989"/>
    </source>
</evidence>
<keyword evidence="6 11" id="KW-0812">Transmembrane</keyword>
<feature type="compositionally biased region" description="Polar residues" evidence="10">
    <location>
        <begin position="778"/>
        <end position="791"/>
    </location>
</feature>
<feature type="transmembrane region" description="Helical" evidence="11">
    <location>
        <begin position="479"/>
        <end position="499"/>
    </location>
</feature>
<feature type="compositionally biased region" description="Basic and acidic residues" evidence="10">
    <location>
        <begin position="2441"/>
        <end position="2450"/>
    </location>
</feature>
<dbReference type="STRING" id="1169540.A0A0G4F5V1"/>
<gene>
    <name evidence="13" type="ORF">Vbra_4159</name>
</gene>
<evidence type="ECO:0000313" key="14">
    <source>
        <dbReference type="Proteomes" id="UP000041254"/>
    </source>
</evidence>
<evidence type="ECO:0000256" key="4">
    <source>
        <dbReference type="ARBA" id="ARBA00022676"/>
    </source>
</evidence>
<evidence type="ECO:0000256" key="8">
    <source>
        <dbReference type="ARBA" id="ARBA00023136"/>
    </source>
</evidence>
<accession>A0A0G4F5V1</accession>
<feature type="compositionally biased region" description="Gly residues" evidence="10">
    <location>
        <begin position="123"/>
        <end position="143"/>
    </location>
</feature>
<feature type="region of interest" description="Disordered" evidence="10">
    <location>
        <begin position="1253"/>
        <end position="1348"/>
    </location>
</feature>
<dbReference type="EC" id="2.4.1.34" evidence="3"/>
<feature type="domain" description="1,3-beta-glucan synthase component FKS1-like" evidence="12">
    <location>
        <begin position="256"/>
        <end position="351"/>
    </location>
</feature>
<comment type="similarity">
    <text evidence="2">Belongs to the glycosyltransferase 48 family.</text>
</comment>
<evidence type="ECO:0000313" key="13">
    <source>
        <dbReference type="EMBL" id="CEM07746.1"/>
    </source>
</evidence>
<sequence>MAAHHRHASPSASSASPRQSPAWLSWSESESSKRNLIDVTEGHIISDGLADPPTRDGTPDDASVDEAPDPLAEALAAKGGLLASRSKEELRGGVQEYETIIRNILRLFRTQNPPSQPSPVAGHGRGSGRGGTGGGGVAGGTSGRVGGGTVFDEVVLKFRFQEDNYFNQYEDIVFSLLSIALRDYPLTNDTTRAMRERGFSRLEEFALYRFHWKLFKNYRRWCQYVNVKPFPWGESKGPKAAANADKARKNPKSLLAMMAREIALWKLMWGESANLRHCPELLLFVFHWMVKSWDDVDPTAMPSYIETITPIINEFWEEMRRPQGDHPVKMNYEDFNEIFHKAPVVHSWLGSASRRGRGGTWKGNLIKVIKVETASRQLVSIHPPKGRKKTFIEHRSYLHFLRIWWRVYHFHLISLLVLLALGAKARDWDASGWWGLVAVGSSAGSAVRELLDLFFYWLAPIPLFQRLLDALQGMKRLNWWARQCLAGVRWGFFLCAMYVSQTSPLGFSDPMLQPSGPIGGGYMAFYTLHGLSYLLVRARKAFPCCRRAPTWSTHATYQGNATMLSDECRHMLGYTFFWVPIIAIKLAIGYFVFVDGFLGFQQAIQAAIPQAELTYDFLWFRFEDALKASLYFFWVVPSLVLYFYDIMFYFSVFQSFISWLVGWFRGIGFITDLSVVQKVFPLLPVQYDRVLSEDAGSSIRRLRLATSSSPNTAHSGAQWLLNLLSCCLCCGLWKRRQRMKVKPKSYFRSHSRPHYAQPMRATSRQSSRRSTSEQSTTYRPSLSSTKGSSAATHPDAPDSLAHILIRYIPATPRHAATTPGSSSAPRRNLSLLHTQTTPNTSSPSTAPGSPTNGSGDPQAVSGMRQTLTPGAVDTEQGRGGSGVFPPVDVGIGRHKSSSVSVGRNDSRGSSGKVDEGGGGSGWVSWWIREIAAVYDHTIPSHVVEHQIRRFGFMWNEVVESWREEDIIDNAERCKLQFNELPALHFKELRELNMAYDSEDGSSAVQVSWDGSDIRHPVWVYCDVLKSFTRECELHQTHINEIWEALRDHYRSSKDSHQYLHEVLRLPLPPSFGPVRWAAQGVSQSAKAQLHQAGIDFTNKLFGNSRATVADPRSDSHQFLLRLALLEVYEAVCLYLTRFFDDGHTLALLLSAVIRRVGRQPFCLSLLNLSAVKDLQTTLVSVFEAAQGDNTARVEDHSLKLLQGLQKIAMPALLQTRGSSVLASKGMANHFPELADFIEAAGETIALRQSFKSVTKPYSSPPSEVLTERDVHEDDIDDDPVSPGGPLTPRLISRRGAGGGHGKQGSGVTVADDDTPTSNFSQVTARSIRDPRRSRRPPLPSGGKAGGLQLWQGGEVEGVTFMDAASEIAYCDKLWRLEDLQDGVNAGRGLSVAEGVRPFFRRAHRVLTATGHLLKTGLAQCRLKYFSSSLFMEMPEAPSVQRMVSMCTLTPAYTEEAMLDFNILNEKTMEGARQFDFIRTMYSQEWANFLERMDPQGVRYDWYQHSHTQRGGLSKTANEMIARFEKDIEEWASNRTQTLWRTLRSVMYYEQACRILAWMELQEQRGDAVHLCHDRNLLSFEQEQRLNWHKVPVQPETPRRLQVFMRYWDKWMDRRKLLDYRPYDHDPCAKALASLRFHYVLTAQTFGEDLKNAPNSRSASLRVRCITEMCKRFPNMRVAAIESCDVTLPDTHWTSSSKGGSVSPSPRPNKTKSVKCSVLYKWDSVQQKLVRVYRVVLGLLEGAPASRNPIIGEGKSENQNHAIIFTRGETVQAIDMNQELYLEEAMKLRNLLQEFAKDSKLAILGFRENAFLPAAITPSYHSNLAQTCFTSFDSRAFHMPMRVRFHYGHPDVIDRCLVQSMGGMSKGSAVINVTEDVYCGMNYTQRGYSVSQVDYIMCSKGWPNDLDQVVAFMRKIACGSAEAQASSRDSYRLAYGMDFFRLLSLFAAFPGWNILNPLVFFAIWLFLYGRLFLHAFIAVIPPALQPVLIGRESAAITLMDQVWLILLALFYTRFFAVMSLEEGLSEGIKHLWQHVRSLSLLHYTFSVGTWTGGFDETLLFGRARYLSAGRGFSINHKDLIHLWKAYFYSHFQVAMELLLLLIYLHFLQDMFPIVGIRVWWLWFVVVSFLYLPHLYNPMGLSWGHLVSDFNAWQNWIRSKNKHDVSESWYAWWKQQMEFRNGATPLNKVIILVRELRFLLLALCFAEAANWPWHEVVKEGEWMSFSLEYAWRVIERSPVLTPAIFMALLVVSMAISTHNKDHHPKFYKPGDRNVNGFCACVSNVASRGVSMLTGVIGVALVGLFMYLLVQAETHRLTFGTIVGGMAASFIAFFCLANILAECFGVITWPVVVETIRLWHFALGVVCLAPLLGWSALKYLFNSSELQMYYLLNSYGVRRSLLHMGHVGKMLHKIRREQRHPYSYNSKTQGLSKQKTRVALTNDHPDISEHEGGADQNRGGADYADADPHLPAFGTKRL</sequence>
<evidence type="ECO:0000256" key="2">
    <source>
        <dbReference type="ARBA" id="ARBA00009040"/>
    </source>
</evidence>
<dbReference type="InParanoid" id="A0A0G4F5V1"/>